<keyword evidence="1" id="KW-0934">Plastid</keyword>
<dbReference type="EMBL" id="LT622869">
    <property type="protein sequence ID" value="SCW22559.1"/>
    <property type="molecule type" value="Genomic_DNA"/>
</dbReference>
<dbReference type="AlphaFoldDB" id="A0A1G4NVN4"/>
<name>A0A1G4NVN4_9FLOR</name>
<geneLocation type="chloroplast" evidence="1"/>
<evidence type="ECO:0000313" key="1">
    <source>
        <dbReference type="EMBL" id="SCW22559.1"/>
    </source>
</evidence>
<proteinExistence type="predicted"/>
<keyword evidence="1" id="KW-0150">Chloroplast</keyword>
<accession>A0A1G4NVN4</accession>
<protein>
    <submittedName>
        <fullName evidence="1">Uncharacterized protein</fullName>
    </submittedName>
</protein>
<dbReference type="GeneID" id="29999313"/>
<gene>
    <name evidence="1" type="primary">ycf41</name>
    <name evidence="1" type="ORF">J0237_106</name>
</gene>
<sequence>MQTHTLTIQISSQPRQILNTNSITLFVKILNAAHGASYYYMKAIASGDSGRNIINLYNKGDYMIVENYIIYKRASHANILVITREHPIFLSN</sequence>
<reference evidence="1" key="2">
    <citation type="submission" date="2016-10" db="EMBL/GenBank/DDBJ databases">
        <authorList>
            <person name="de Groot N.N."/>
        </authorList>
    </citation>
    <scope>NUCLEOTIDE SEQUENCE</scope>
</reference>
<dbReference type="RefSeq" id="YP_009314305.1">
    <property type="nucleotide sequence ID" value="NC_031661.1"/>
</dbReference>
<reference evidence="1" key="1">
    <citation type="submission" date="2016-10" db="EMBL/GenBank/DDBJ databases">
        <title>Chloroplast genomes as a tool to resolve red algal phylogenies: a case study in the Nemaliales.</title>
        <authorList>
            <person name="Costa J.F."/>
            <person name="Lin S.M."/>
            <person name="Macaya E.C."/>
            <person name="Fernandez-Garcia C."/>
            <person name="Verbruggen H."/>
        </authorList>
    </citation>
    <scope>NUCLEOTIDE SEQUENCE</scope>
</reference>
<organism evidence="1">
    <name type="scientific">Liagora harveyana</name>
    <dbReference type="NCBI Taxonomy" id="406718"/>
    <lineage>
        <taxon>Eukaryota</taxon>
        <taxon>Rhodophyta</taxon>
        <taxon>Florideophyceae</taxon>
        <taxon>Nemaliophycidae</taxon>
        <taxon>Nemaliales</taxon>
        <taxon>Liagoraceae</taxon>
        <taxon>Liagora</taxon>
    </lineage>
</organism>